<feature type="compositionally biased region" description="Basic and acidic residues" evidence="9">
    <location>
        <begin position="29"/>
        <end position="49"/>
    </location>
</feature>
<feature type="region of interest" description="Disordered" evidence="9">
    <location>
        <begin position="1"/>
        <end position="87"/>
    </location>
</feature>
<dbReference type="InterPro" id="IPR036739">
    <property type="entry name" value="SLC41_membr_dom_sf"/>
</dbReference>
<evidence type="ECO:0000313" key="13">
    <source>
        <dbReference type="Proteomes" id="UP000703269"/>
    </source>
</evidence>
<evidence type="ECO:0000256" key="9">
    <source>
        <dbReference type="SAM" id="MobiDB-lite"/>
    </source>
</evidence>
<evidence type="ECO:0000256" key="3">
    <source>
        <dbReference type="ARBA" id="ARBA00022448"/>
    </source>
</evidence>
<comment type="similarity">
    <text evidence="2">Belongs to the SLC41A transporter family.</text>
</comment>
<dbReference type="SUPFAM" id="SSF161093">
    <property type="entry name" value="MgtE membrane domain-like"/>
    <property type="match status" value="2"/>
</dbReference>
<evidence type="ECO:0000256" key="8">
    <source>
        <dbReference type="ARBA" id="ARBA00023136"/>
    </source>
</evidence>
<dbReference type="AlphaFoldDB" id="A0A9P3LB04"/>
<evidence type="ECO:0000313" key="12">
    <source>
        <dbReference type="EMBL" id="GJE88059.1"/>
    </source>
</evidence>
<feature type="domain" description="SLC41A/MgtE integral membrane" evidence="11">
    <location>
        <begin position="389"/>
        <end position="530"/>
    </location>
</feature>
<dbReference type="Pfam" id="PF01769">
    <property type="entry name" value="MgtE"/>
    <property type="match status" value="2"/>
</dbReference>
<name>A0A9P3LB04_9APHY</name>
<dbReference type="OrthoDB" id="666972at2759"/>
<comment type="subcellular location">
    <subcellularLocation>
        <location evidence="1">Membrane</location>
        <topology evidence="1">Multi-pass membrane protein</topology>
    </subcellularLocation>
</comment>
<sequence>MHERRYSDAGHSGLTSEASSDTVIELVNLEDHSLEHRRPSKDEDYRDDYREPEEDYAEDDDVDNALLLPREGPPGEGRSRSPSPTIDKSTWKEALRIVIETGPTLLLTTVGLLFTGELLNSVSHWKAMTEVDELIMIIPVILNLKGNLEMNLSARLGTAANVGELDKPAVRRQLILGNLSLLQVQATVVSFIAAVVAFVLGRIIPSHPTETIGLPGSDDTPVANATLIVRSLMDRKPRPQKAPTKGPGGLNEFILTASSSMLAACLSSALLGSFMCTLVVLCRKFGLDPDNIAPPVAACLGDLVTLSLLGVVSALNILLVHTPLPLIFMIILAVAAVGWAIVTRRNQYVGALLFLGWLPLFAAMIISCGTGIVLDMFVSRYEGFAILATVISGLPGNVGAILVSRLSTALHTSDYALSRLPEVSTDSFARASPSAPPPSTRLVMLTLVLVTFPIEVAFLATLRAVGWLRVPIIFLIFSVAFFCIAVVASLFLARALTNVLWKRKLDPDMYALPIHSALVDLIGQLLLVVCFELVSRIGVPVKGGIDNLM</sequence>
<feature type="compositionally biased region" description="Polar residues" evidence="9">
    <location>
        <begin position="13"/>
        <end position="22"/>
    </location>
</feature>
<keyword evidence="4 10" id="KW-0812">Transmembrane</keyword>
<proteinExistence type="inferred from homology"/>
<dbReference type="GO" id="GO:0005886">
    <property type="term" value="C:plasma membrane"/>
    <property type="evidence" value="ECO:0007669"/>
    <property type="project" value="TreeGrafter"/>
</dbReference>
<feature type="transmembrane region" description="Helical" evidence="10">
    <location>
        <begin position="442"/>
        <end position="466"/>
    </location>
</feature>
<keyword evidence="13" id="KW-1185">Reference proteome</keyword>
<feature type="transmembrane region" description="Helical" evidence="10">
    <location>
        <begin position="293"/>
        <end position="318"/>
    </location>
</feature>
<evidence type="ECO:0000256" key="10">
    <source>
        <dbReference type="SAM" id="Phobius"/>
    </source>
</evidence>
<evidence type="ECO:0000256" key="4">
    <source>
        <dbReference type="ARBA" id="ARBA00022692"/>
    </source>
</evidence>
<feature type="transmembrane region" description="Helical" evidence="10">
    <location>
        <begin position="324"/>
        <end position="342"/>
    </location>
</feature>
<feature type="compositionally biased region" description="Acidic residues" evidence="9">
    <location>
        <begin position="50"/>
        <end position="63"/>
    </location>
</feature>
<dbReference type="PANTHER" id="PTHR16228">
    <property type="entry name" value="DIVALENT CATION TRANSPORTER SOLUTE CARRIER FAMILY 41"/>
    <property type="match status" value="1"/>
</dbReference>
<protein>
    <submittedName>
        <fullName evidence="12">Magnesium transporter</fullName>
    </submittedName>
</protein>
<keyword evidence="5" id="KW-0460">Magnesium</keyword>
<evidence type="ECO:0000256" key="6">
    <source>
        <dbReference type="ARBA" id="ARBA00022989"/>
    </source>
</evidence>
<feature type="transmembrane region" description="Helical" evidence="10">
    <location>
        <begin position="472"/>
        <end position="496"/>
    </location>
</feature>
<evidence type="ECO:0000256" key="1">
    <source>
        <dbReference type="ARBA" id="ARBA00004141"/>
    </source>
</evidence>
<feature type="transmembrane region" description="Helical" evidence="10">
    <location>
        <begin position="354"/>
        <end position="378"/>
    </location>
</feature>
<dbReference type="PANTHER" id="PTHR16228:SF7">
    <property type="entry name" value="SLC41A_MGTE INTEGRAL MEMBRANE DOMAIN-CONTAINING PROTEIN"/>
    <property type="match status" value="1"/>
</dbReference>
<dbReference type="GO" id="GO:0008324">
    <property type="term" value="F:monoatomic cation transmembrane transporter activity"/>
    <property type="evidence" value="ECO:0007669"/>
    <property type="project" value="InterPro"/>
</dbReference>
<dbReference type="Proteomes" id="UP000703269">
    <property type="component" value="Unassembled WGS sequence"/>
</dbReference>
<comment type="caution">
    <text evidence="12">The sequence shown here is derived from an EMBL/GenBank/DDBJ whole genome shotgun (WGS) entry which is preliminary data.</text>
</comment>
<accession>A0A9P3LB04</accession>
<evidence type="ECO:0000256" key="7">
    <source>
        <dbReference type="ARBA" id="ARBA00023065"/>
    </source>
</evidence>
<dbReference type="InterPro" id="IPR045349">
    <property type="entry name" value="SLC41A1-3"/>
</dbReference>
<keyword evidence="6 10" id="KW-1133">Transmembrane helix</keyword>
<feature type="transmembrane region" description="Helical" evidence="10">
    <location>
        <begin position="181"/>
        <end position="204"/>
    </location>
</feature>
<dbReference type="InterPro" id="IPR006667">
    <property type="entry name" value="SLC41_membr_dom"/>
</dbReference>
<keyword evidence="7" id="KW-0406">Ion transport</keyword>
<dbReference type="EMBL" id="BPQB01000008">
    <property type="protein sequence ID" value="GJE88059.1"/>
    <property type="molecule type" value="Genomic_DNA"/>
</dbReference>
<dbReference type="Gene3D" id="1.10.357.20">
    <property type="entry name" value="SLC41 divalent cation transporters, integral membrane domain"/>
    <property type="match status" value="2"/>
</dbReference>
<keyword evidence="3" id="KW-0813">Transport</keyword>
<keyword evidence="8 10" id="KW-0472">Membrane</keyword>
<gene>
    <name evidence="12" type="ORF">PsYK624_041420</name>
</gene>
<evidence type="ECO:0000256" key="2">
    <source>
        <dbReference type="ARBA" id="ARBA00009749"/>
    </source>
</evidence>
<feature type="transmembrane region" description="Helical" evidence="10">
    <location>
        <begin position="253"/>
        <end position="281"/>
    </location>
</feature>
<evidence type="ECO:0000259" key="11">
    <source>
        <dbReference type="Pfam" id="PF01769"/>
    </source>
</evidence>
<feature type="domain" description="SLC41A/MgtE integral membrane" evidence="11">
    <location>
        <begin position="138"/>
        <end position="309"/>
    </location>
</feature>
<organism evidence="12 13">
    <name type="scientific">Phanerochaete sordida</name>
    <dbReference type="NCBI Taxonomy" id="48140"/>
    <lineage>
        <taxon>Eukaryota</taxon>
        <taxon>Fungi</taxon>
        <taxon>Dikarya</taxon>
        <taxon>Basidiomycota</taxon>
        <taxon>Agaricomycotina</taxon>
        <taxon>Agaricomycetes</taxon>
        <taxon>Polyporales</taxon>
        <taxon>Phanerochaetaceae</taxon>
        <taxon>Phanerochaete</taxon>
    </lineage>
</organism>
<feature type="transmembrane region" description="Helical" evidence="10">
    <location>
        <begin position="384"/>
        <end position="403"/>
    </location>
</feature>
<reference evidence="12 13" key="1">
    <citation type="submission" date="2021-08" db="EMBL/GenBank/DDBJ databases">
        <title>Draft Genome Sequence of Phanerochaete sordida strain YK-624.</title>
        <authorList>
            <person name="Mori T."/>
            <person name="Dohra H."/>
            <person name="Suzuki T."/>
            <person name="Kawagishi H."/>
            <person name="Hirai H."/>
        </authorList>
    </citation>
    <scope>NUCLEOTIDE SEQUENCE [LARGE SCALE GENOMIC DNA]</scope>
    <source>
        <strain evidence="12 13">YK-624</strain>
    </source>
</reference>
<evidence type="ECO:0000256" key="5">
    <source>
        <dbReference type="ARBA" id="ARBA00022842"/>
    </source>
</evidence>